<evidence type="ECO:0000313" key="2">
    <source>
        <dbReference type="Proteomes" id="UP001596997"/>
    </source>
</evidence>
<dbReference type="InterPro" id="IPR036641">
    <property type="entry name" value="HPT_dom_sf"/>
</dbReference>
<evidence type="ECO:0000313" key="1">
    <source>
        <dbReference type="EMBL" id="MFD0963043.1"/>
    </source>
</evidence>
<protein>
    <submittedName>
        <fullName evidence="1">Hpt domain-containing protein</fullName>
    </submittedName>
</protein>
<reference evidence="2" key="1">
    <citation type="journal article" date="2019" name="Int. J. Syst. Evol. Microbiol.">
        <title>The Global Catalogue of Microorganisms (GCM) 10K type strain sequencing project: providing services to taxonomists for standard genome sequencing and annotation.</title>
        <authorList>
            <consortium name="The Broad Institute Genomics Platform"/>
            <consortium name="The Broad Institute Genome Sequencing Center for Infectious Disease"/>
            <person name="Wu L."/>
            <person name="Ma J."/>
        </authorList>
    </citation>
    <scope>NUCLEOTIDE SEQUENCE [LARGE SCALE GENOMIC DNA]</scope>
    <source>
        <strain evidence="2">CCUG 62114</strain>
    </source>
</reference>
<dbReference type="RefSeq" id="WP_377713350.1">
    <property type="nucleotide sequence ID" value="NZ_JBHTJM010000003.1"/>
</dbReference>
<gene>
    <name evidence="1" type="ORF">ACFQ1O_03380</name>
</gene>
<accession>A0ABW3HZT6</accession>
<dbReference type="Gene3D" id="1.20.120.160">
    <property type="entry name" value="HPT domain"/>
    <property type="match status" value="1"/>
</dbReference>
<dbReference type="Proteomes" id="UP001596997">
    <property type="component" value="Unassembled WGS sequence"/>
</dbReference>
<keyword evidence="2" id="KW-1185">Reference proteome</keyword>
<name>A0ABW3HZT6_9FLAO</name>
<proteinExistence type="predicted"/>
<dbReference type="EMBL" id="JBHTJM010000003">
    <property type="protein sequence ID" value="MFD0963043.1"/>
    <property type="molecule type" value="Genomic_DNA"/>
</dbReference>
<sequence>MEVNYKLNNVRELAGGDESFIADIAAAFVEEVPEAIALIKEGLAKKNYEQVYQNAHKIKPTIQMFELPIYNEIIVIQDWGKFEQAGKDVSKTFNKVSILIQAVTKELKSDFNL</sequence>
<organism evidence="1 2">
    <name type="scientific">Pseudofulvibacter geojedonensis</name>
    <dbReference type="NCBI Taxonomy" id="1123758"/>
    <lineage>
        <taxon>Bacteria</taxon>
        <taxon>Pseudomonadati</taxon>
        <taxon>Bacteroidota</taxon>
        <taxon>Flavobacteriia</taxon>
        <taxon>Flavobacteriales</taxon>
        <taxon>Flavobacteriaceae</taxon>
        <taxon>Pseudofulvibacter</taxon>
    </lineage>
</organism>
<comment type="caution">
    <text evidence="1">The sequence shown here is derived from an EMBL/GenBank/DDBJ whole genome shotgun (WGS) entry which is preliminary data.</text>
</comment>
<dbReference type="SUPFAM" id="SSF47226">
    <property type="entry name" value="Histidine-containing phosphotransfer domain, HPT domain"/>
    <property type="match status" value="1"/>
</dbReference>